<dbReference type="PANTHER" id="PTHR42852">
    <property type="entry name" value="THIOL:DISULFIDE INTERCHANGE PROTEIN DSBE"/>
    <property type="match status" value="1"/>
</dbReference>
<evidence type="ECO:0000313" key="3">
    <source>
        <dbReference type="Proteomes" id="UP000294689"/>
    </source>
</evidence>
<dbReference type="InterPro" id="IPR036249">
    <property type="entry name" value="Thioredoxin-like_sf"/>
</dbReference>
<dbReference type="Pfam" id="PF08534">
    <property type="entry name" value="Redoxin"/>
    <property type="match status" value="1"/>
</dbReference>
<dbReference type="AlphaFoldDB" id="A0A4V6Q4M1"/>
<dbReference type="PROSITE" id="PS51257">
    <property type="entry name" value="PROKAR_LIPOPROTEIN"/>
    <property type="match status" value="1"/>
</dbReference>
<dbReference type="PANTHER" id="PTHR42852:SF13">
    <property type="entry name" value="PROTEIN DIPZ"/>
    <property type="match status" value="1"/>
</dbReference>
<reference evidence="2 3" key="1">
    <citation type="submission" date="2019-03" db="EMBL/GenBank/DDBJ databases">
        <title>Genomic Encyclopedia of Archaeal and Bacterial Type Strains, Phase II (KMG-II): from individual species to whole genera.</title>
        <authorList>
            <person name="Goeker M."/>
        </authorList>
    </citation>
    <scope>NUCLEOTIDE SEQUENCE [LARGE SCALE GENOMIC DNA]</scope>
    <source>
        <strain evidence="2 3">DSM 28135</strain>
    </source>
</reference>
<dbReference type="InterPro" id="IPR013740">
    <property type="entry name" value="Redoxin"/>
</dbReference>
<organism evidence="2 3">
    <name type="scientific">Gelidibacter sediminis</name>
    <dbReference type="NCBI Taxonomy" id="1608710"/>
    <lineage>
        <taxon>Bacteria</taxon>
        <taxon>Pseudomonadati</taxon>
        <taxon>Bacteroidota</taxon>
        <taxon>Flavobacteriia</taxon>
        <taxon>Flavobacteriales</taxon>
        <taxon>Flavobacteriaceae</taxon>
        <taxon>Gelidibacter</taxon>
    </lineage>
</organism>
<accession>A0A4V6Q4M1</accession>
<comment type="caution">
    <text evidence="2">The sequence shown here is derived from an EMBL/GenBank/DDBJ whole genome shotgun (WGS) entry which is preliminary data.</text>
</comment>
<dbReference type="Gene3D" id="3.40.30.10">
    <property type="entry name" value="Glutaredoxin"/>
    <property type="match status" value="1"/>
</dbReference>
<dbReference type="CDD" id="cd02966">
    <property type="entry name" value="TlpA_like_family"/>
    <property type="match status" value="1"/>
</dbReference>
<evidence type="ECO:0000259" key="1">
    <source>
        <dbReference type="PROSITE" id="PS51352"/>
    </source>
</evidence>
<dbReference type="Proteomes" id="UP000294689">
    <property type="component" value="Unassembled WGS sequence"/>
</dbReference>
<dbReference type="SUPFAM" id="SSF52833">
    <property type="entry name" value="Thioredoxin-like"/>
    <property type="match status" value="1"/>
</dbReference>
<sequence length="403" mass="45520">MKYLLVVLCTFIMFSCNKDYSTKMKQGHWLGQLQVNDSHNIPFNFEVTSDQSLKITNAEEVILVDDITYDNDSVFIKMPVFDGYFAIKLSDDVMTGRFIDKTMDKDIPFKAVYNSKNRFSANNAPNTNVSGNWEVVFTPKAEGDSYMAKGVFMQKDELVTGTFRTKTGDYRHLEGIVDGNQLKLSTFDGAHAYLFLASVNGDSLKGTFYSGNTWEASFKAKRNENFNLPDANTLTTFNEDYERLEFAFPDANGNIVSLEDERFQNKVVVVQLMGTWCPNCLDESTFFSEYYKNNAEKGVEFVALAFENAKTDSLAFAGINRLKNRLGITYPIVLAQHGSSDKLEAHKKLPMLSEVMSYPTTIFLDKTGKVRKIHTGFNGPATGEKYVAFKNEFNAFVNKLLSE</sequence>
<dbReference type="GO" id="GO:0016491">
    <property type="term" value="F:oxidoreductase activity"/>
    <property type="evidence" value="ECO:0007669"/>
    <property type="project" value="InterPro"/>
</dbReference>
<protein>
    <submittedName>
        <fullName evidence="2">Peroxiredoxin</fullName>
    </submittedName>
</protein>
<name>A0A4V6Q4M1_9FLAO</name>
<evidence type="ECO:0000313" key="2">
    <source>
        <dbReference type="EMBL" id="TDU40396.1"/>
    </source>
</evidence>
<dbReference type="OrthoDB" id="616241at2"/>
<dbReference type="InterPro" id="IPR050553">
    <property type="entry name" value="Thioredoxin_ResA/DsbE_sf"/>
</dbReference>
<dbReference type="PROSITE" id="PS51352">
    <property type="entry name" value="THIOREDOXIN_2"/>
    <property type="match status" value="1"/>
</dbReference>
<dbReference type="RefSeq" id="WP_133758414.1">
    <property type="nucleotide sequence ID" value="NZ_SOBW01000008.1"/>
</dbReference>
<feature type="domain" description="Thioredoxin" evidence="1">
    <location>
        <begin position="237"/>
        <end position="395"/>
    </location>
</feature>
<gene>
    <name evidence="2" type="ORF">BXY82_2443</name>
</gene>
<keyword evidence="3" id="KW-1185">Reference proteome</keyword>
<dbReference type="InterPro" id="IPR013766">
    <property type="entry name" value="Thioredoxin_domain"/>
</dbReference>
<dbReference type="EMBL" id="SOBW01000008">
    <property type="protein sequence ID" value="TDU40396.1"/>
    <property type="molecule type" value="Genomic_DNA"/>
</dbReference>
<proteinExistence type="predicted"/>